<dbReference type="RefSeq" id="WP_219502346.1">
    <property type="nucleotide sequence ID" value="NZ_JAHXDN010000003.1"/>
</dbReference>
<keyword evidence="3" id="KW-1185">Reference proteome</keyword>
<evidence type="ECO:0000259" key="1">
    <source>
        <dbReference type="PROSITE" id="PS50887"/>
    </source>
</evidence>
<keyword evidence="2" id="KW-0808">Transferase</keyword>
<dbReference type="SMART" id="SM00267">
    <property type="entry name" value="GGDEF"/>
    <property type="match status" value="1"/>
</dbReference>
<dbReference type="EC" id="2.7.7.65" evidence="2"/>
<dbReference type="PANTHER" id="PTHR46663:SF2">
    <property type="entry name" value="GGDEF DOMAIN-CONTAINING PROTEIN"/>
    <property type="match status" value="1"/>
</dbReference>
<proteinExistence type="predicted"/>
<feature type="domain" description="GGDEF" evidence="1">
    <location>
        <begin position="190"/>
        <end position="324"/>
    </location>
</feature>
<dbReference type="EMBL" id="JAHXDN010000003">
    <property type="protein sequence ID" value="MBW4708470.1"/>
    <property type="molecule type" value="Genomic_DNA"/>
</dbReference>
<dbReference type="Pfam" id="PF00990">
    <property type="entry name" value="GGDEF"/>
    <property type="match status" value="1"/>
</dbReference>
<dbReference type="CDD" id="cd01949">
    <property type="entry name" value="GGDEF"/>
    <property type="match status" value="1"/>
</dbReference>
<name>A0A9X1FV10_9RHOB</name>
<dbReference type="NCBIfam" id="TIGR00254">
    <property type="entry name" value="GGDEF"/>
    <property type="match status" value="1"/>
</dbReference>
<dbReference type="AlphaFoldDB" id="A0A9X1FV10"/>
<evidence type="ECO:0000313" key="3">
    <source>
        <dbReference type="Proteomes" id="UP001138661"/>
    </source>
</evidence>
<dbReference type="Proteomes" id="UP001138661">
    <property type="component" value="Unassembled WGS sequence"/>
</dbReference>
<dbReference type="InterPro" id="IPR000160">
    <property type="entry name" value="GGDEF_dom"/>
</dbReference>
<gene>
    <name evidence="2" type="ORF">KX928_11815</name>
</gene>
<comment type="caution">
    <text evidence="2">The sequence shown here is derived from an EMBL/GenBank/DDBJ whole genome shotgun (WGS) entry which is preliminary data.</text>
</comment>
<dbReference type="GO" id="GO:0052621">
    <property type="term" value="F:diguanylate cyclase activity"/>
    <property type="evidence" value="ECO:0007669"/>
    <property type="project" value="UniProtKB-EC"/>
</dbReference>
<accession>A0A9X1FV10</accession>
<dbReference type="InterPro" id="IPR052163">
    <property type="entry name" value="DGC-Regulatory_Protein"/>
</dbReference>
<dbReference type="PANTHER" id="PTHR46663">
    <property type="entry name" value="DIGUANYLATE CYCLASE DGCT-RELATED"/>
    <property type="match status" value="1"/>
</dbReference>
<reference evidence="2" key="1">
    <citation type="submission" date="2021-07" db="EMBL/GenBank/DDBJ databases">
        <title>Roseobacter insulae sp. nov., isolated from a tidal flat.</title>
        <authorList>
            <person name="Park S."/>
            <person name="Yoon J.-H."/>
        </authorList>
    </citation>
    <scope>NUCLEOTIDE SEQUENCE</scope>
    <source>
        <strain evidence="2">YSTF-M11</strain>
    </source>
</reference>
<evidence type="ECO:0000313" key="2">
    <source>
        <dbReference type="EMBL" id="MBW4708470.1"/>
    </source>
</evidence>
<organism evidence="2 3">
    <name type="scientific">Roseobacter insulae</name>
    <dbReference type="NCBI Taxonomy" id="2859783"/>
    <lineage>
        <taxon>Bacteria</taxon>
        <taxon>Pseudomonadati</taxon>
        <taxon>Pseudomonadota</taxon>
        <taxon>Alphaproteobacteria</taxon>
        <taxon>Rhodobacterales</taxon>
        <taxon>Roseobacteraceae</taxon>
        <taxon>Roseobacter</taxon>
    </lineage>
</organism>
<sequence>MSGGTPCYKMLDVLCPMHVVLDQSGKIGFAGPTAKKLLPGRSLVGLGFLDIFEIKRPHAIETFEALRQKTGMKLHLRFRDPPHRELKGVLMEGPETGQVIVNLSFGISVADAVRDYKLTSADFAATDLTIEMLYLVEAKSAAMEASRQLNVRLQGARVEAEAQALTDTLTGLKNRRAMDQALEGLVASGESFAAMLIDLDYFKAVNDTLGHAAGDFVLGQVASIMLRETRTRDTVARVGGDEFVLLLREIDDASQAERIARRIINLLSEPMIFEGARCKISASAGTAMSRDYKIVSADQMLVDADLALYQSKKNGRGRHTFYAADLLQPPAEEPAPEIGAPASKQA</sequence>
<dbReference type="PROSITE" id="PS50887">
    <property type="entry name" value="GGDEF"/>
    <property type="match status" value="1"/>
</dbReference>
<protein>
    <submittedName>
        <fullName evidence="2">Diguanylate cyclase</fullName>
        <ecNumber evidence="2">2.7.7.65</ecNumber>
    </submittedName>
</protein>
<keyword evidence="2" id="KW-0548">Nucleotidyltransferase</keyword>